<dbReference type="GO" id="GO:0016787">
    <property type="term" value="F:hydrolase activity"/>
    <property type="evidence" value="ECO:0007669"/>
    <property type="project" value="UniProtKB-KW"/>
</dbReference>
<dbReference type="InterPro" id="IPR015991">
    <property type="entry name" value="TatD/YcfH-like"/>
</dbReference>
<evidence type="ECO:0000256" key="2">
    <source>
        <dbReference type="ARBA" id="ARBA00022801"/>
    </source>
</evidence>
<proteinExistence type="predicted"/>
<keyword evidence="4" id="KW-1185">Reference proteome</keyword>
<comment type="caution">
    <text evidence="3">The sequence shown here is derived from an EMBL/GenBank/DDBJ whole genome shotgun (WGS) entry which is preliminary data.</text>
</comment>
<evidence type="ECO:0000313" key="4">
    <source>
        <dbReference type="Proteomes" id="UP001204798"/>
    </source>
</evidence>
<gene>
    <name evidence="3" type="ORF">M2350_000736</name>
</gene>
<dbReference type="PROSITE" id="PS01137">
    <property type="entry name" value="TATD_1"/>
    <property type="match status" value="1"/>
</dbReference>
<evidence type="ECO:0000256" key="1">
    <source>
        <dbReference type="ARBA" id="ARBA00022723"/>
    </source>
</evidence>
<evidence type="ECO:0000313" key="3">
    <source>
        <dbReference type="EMBL" id="MCS3918339.1"/>
    </source>
</evidence>
<dbReference type="Gene3D" id="3.20.20.140">
    <property type="entry name" value="Metal-dependent hydrolases"/>
    <property type="match status" value="1"/>
</dbReference>
<dbReference type="Pfam" id="PF01026">
    <property type="entry name" value="TatD_DNase"/>
    <property type="match status" value="1"/>
</dbReference>
<dbReference type="NCBIfam" id="TIGR00010">
    <property type="entry name" value="YchF/TatD family DNA exonuclease"/>
    <property type="match status" value="1"/>
</dbReference>
<dbReference type="EMBL" id="JANUCP010000001">
    <property type="protein sequence ID" value="MCS3918339.1"/>
    <property type="molecule type" value="Genomic_DNA"/>
</dbReference>
<dbReference type="RefSeq" id="WP_259094033.1">
    <property type="nucleotide sequence ID" value="NZ_CP130454.1"/>
</dbReference>
<dbReference type="InterPro" id="IPR001130">
    <property type="entry name" value="TatD-like"/>
</dbReference>
<dbReference type="InterPro" id="IPR018228">
    <property type="entry name" value="DNase_TatD-rel_CS"/>
</dbReference>
<dbReference type="PANTHER" id="PTHR46124:SF2">
    <property type="entry name" value="D-AMINOACYL-TRNA DEACYLASE"/>
    <property type="match status" value="1"/>
</dbReference>
<keyword evidence="1" id="KW-0479">Metal-binding</keyword>
<sequence>MLIDTHAHLNHPQFANDWKDALKRAKSVGVEVVINVGYDIPSSEKAVAQCSDAPSDGSAVFASIAVHPHEAKNWNENTARALALLAQYPSVIAIGEIGLDFHYDLLPRGDQIRAFEEQLELAWQLNLPVILHIRDAHPDALAVVKNFGKPLQGVAHCFTGTWDEAKAWLELGFYIGIAGIVTFERKSENVKEVAAKAPLDRLMIETDAPYLAPVPHRGKRNEPAFLPIIAEFVARLKGIPVEQLVEATRQNANALFGLQARLTRNFSSPERSNKTENNDAA</sequence>
<dbReference type="SUPFAM" id="SSF51556">
    <property type="entry name" value="Metallo-dependent hydrolases"/>
    <property type="match status" value="1"/>
</dbReference>
<dbReference type="PANTHER" id="PTHR46124">
    <property type="entry name" value="D-AMINOACYL-TRNA DEACYLASE"/>
    <property type="match status" value="1"/>
</dbReference>
<dbReference type="Proteomes" id="UP001204798">
    <property type="component" value="Unassembled WGS sequence"/>
</dbReference>
<dbReference type="PIRSF" id="PIRSF005902">
    <property type="entry name" value="DNase_TatD"/>
    <property type="match status" value="1"/>
</dbReference>
<name>A0ABT2EKV4_9BACT</name>
<dbReference type="InterPro" id="IPR032466">
    <property type="entry name" value="Metal_Hydrolase"/>
</dbReference>
<accession>A0ABT2EKV4</accession>
<dbReference type="EC" id="3.1.21.-" evidence="3"/>
<protein>
    <submittedName>
        <fullName evidence="3">TatD DNase family protein</fullName>
        <ecNumber evidence="3">3.1.21.-</ecNumber>
    </submittedName>
</protein>
<organism evidence="3 4">
    <name type="scientific">Candidatus Fervidibacter sacchari</name>
    <dbReference type="NCBI Taxonomy" id="1448929"/>
    <lineage>
        <taxon>Bacteria</taxon>
        <taxon>Candidatus Fervidibacterota</taxon>
        <taxon>Candidatus Fervidibacter</taxon>
    </lineage>
</organism>
<dbReference type="CDD" id="cd01310">
    <property type="entry name" value="TatD_DNAse"/>
    <property type="match status" value="1"/>
</dbReference>
<keyword evidence="2 3" id="KW-0378">Hydrolase</keyword>
<reference evidence="3 4" key="1">
    <citation type="submission" date="2022-08" db="EMBL/GenBank/DDBJ databases">
        <title>Bacterial and archaeal communities from various locations to study Microbial Dark Matter (Phase II).</title>
        <authorList>
            <person name="Stepanauskas R."/>
        </authorList>
    </citation>
    <scope>NUCLEOTIDE SEQUENCE [LARGE SCALE GENOMIC DNA]</scope>
    <source>
        <strain evidence="3 4">PD1</strain>
    </source>
</reference>